<feature type="compositionally biased region" description="Low complexity" evidence="4">
    <location>
        <begin position="229"/>
        <end position="242"/>
    </location>
</feature>
<feature type="repeat" description="ANK" evidence="3">
    <location>
        <begin position="631"/>
        <end position="663"/>
    </location>
</feature>
<accession>A0A1I8FWB8</accession>
<feature type="region of interest" description="Disordered" evidence="4">
    <location>
        <begin position="1"/>
        <end position="27"/>
    </location>
</feature>
<feature type="compositionally biased region" description="Low complexity" evidence="4">
    <location>
        <begin position="117"/>
        <end position="130"/>
    </location>
</feature>
<evidence type="ECO:0000256" key="1">
    <source>
        <dbReference type="ARBA" id="ARBA00022737"/>
    </source>
</evidence>
<name>A0A1I8FWB8_9PLAT</name>
<feature type="region of interest" description="Disordered" evidence="4">
    <location>
        <begin position="44"/>
        <end position="260"/>
    </location>
</feature>
<dbReference type="SMART" id="SM00248">
    <property type="entry name" value="ANK"/>
    <property type="match status" value="16"/>
</dbReference>
<feature type="repeat" description="ANK" evidence="3">
    <location>
        <begin position="466"/>
        <end position="498"/>
    </location>
</feature>
<dbReference type="SUPFAM" id="SSF48403">
    <property type="entry name" value="Ankyrin repeat"/>
    <property type="match status" value="2"/>
</dbReference>
<evidence type="ECO:0000256" key="4">
    <source>
        <dbReference type="SAM" id="MobiDB-lite"/>
    </source>
</evidence>
<feature type="repeat" description="ANK" evidence="3">
    <location>
        <begin position="796"/>
        <end position="828"/>
    </location>
</feature>
<feature type="repeat" description="ANK" evidence="3">
    <location>
        <begin position="299"/>
        <end position="331"/>
    </location>
</feature>
<feature type="repeat" description="ANK" evidence="3">
    <location>
        <begin position="598"/>
        <end position="630"/>
    </location>
</feature>
<dbReference type="Proteomes" id="UP000095280">
    <property type="component" value="Unplaced"/>
</dbReference>
<proteinExistence type="predicted"/>
<feature type="repeat" description="ANK" evidence="3">
    <location>
        <begin position="433"/>
        <end position="465"/>
    </location>
</feature>
<dbReference type="InterPro" id="IPR036770">
    <property type="entry name" value="Ankyrin_rpt-contain_sf"/>
</dbReference>
<feature type="repeat" description="ANK" evidence="3">
    <location>
        <begin position="763"/>
        <end position="795"/>
    </location>
</feature>
<dbReference type="InterPro" id="IPR002110">
    <property type="entry name" value="Ankyrin_rpt"/>
</dbReference>
<feature type="repeat" description="ANK" evidence="3">
    <location>
        <begin position="565"/>
        <end position="597"/>
    </location>
</feature>
<organism evidence="5 6">
    <name type="scientific">Macrostomum lignano</name>
    <dbReference type="NCBI Taxonomy" id="282301"/>
    <lineage>
        <taxon>Eukaryota</taxon>
        <taxon>Metazoa</taxon>
        <taxon>Spiralia</taxon>
        <taxon>Lophotrochozoa</taxon>
        <taxon>Platyhelminthes</taxon>
        <taxon>Rhabditophora</taxon>
        <taxon>Macrostomorpha</taxon>
        <taxon>Macrostomida</taxon>
        <taxon>Macrostomidae</taxon>
        <taxon>Macrostomum</taxon>
    </lineage>
</organism>
<keyword evidence="5" id="KW-1185">Reference proteome</keyword>
<dbReference type="WBParaSite" id="maker-uti_cns_0000139-snap-gene-2.24-mRNA-1">
    <property type="protein sequence ID" value="maker-uti_cns_0000139-snap-gene-2.24-mRNA-1"/>
    <property type="gene ID" value="maker-uti_cns_0000139-snap-gene-2.24"/>
</dbReference>
<reference evidence="6" key="1">
    <citation type="submission" date="2016-11" db="UniProtKB">
        <authorList>
            <consortium name="WormBaseParasite"/>
        </authorList>
    </citation>
    <scope>IDENTIFICATION</scope>
</reference>
<protein>
    <submittedName>
        <fullName evidence="6">ANK_REP_REGION domain-containing protein</fullName>
    </submittedName>
</protein>
<evidence type="ECO:0000313" key="6">
    <source>
        <dbReference type="WBParaSite" id="maker-uti_cns_0000139-snap-gene-2.24-mRNA-1"/>
    </source>
</evidence>
<keyword evidence="2 3" id="KW-0040">ANK repeat</keyword>
<evidence type="ECO:0000256" key="2">
    <source>
        <dbReference type="ARBA" id="ARBA00023043"/>
    </source>
</evidence>
<keyword evidence="1" id="KW-0677">Repeat</keyword>
<dbReference type="PRINTS" id="PR01415">
    <property type="entry name" value="ANKYRIN"/>
</dbReference>
<dbReference type="PROSITE" id="PS50297">
    <property type="entry name" value="ANK_REP_REGION"/>
    <property type="match status" value="13"/>
</dbReference>
<feature type="repeat" description="ANK" evidence="3">
    <location>
        <begin position="499"/>
        <end position="531"/>
    </location>
</feature>
<feature type="repeat" description="ANK" evidence="3">
    <location>
        <begin position="365"/>
        <end position="393"/>
    </location>
</feature>
<dbReference type="PROSITE" id="PS50088">
    <property type="entry name" value="ANK_REPEAT"/>
    <property type="match status" value="15"/>
</dbReference>
<dbReference type="PANTHER" id="PTHR24198">
    <property type="entry name" value="ANKYRIN REPEAT AND PROTEIN KINASE DOMAIN-CONTAINING PROTEIN"/>
    <property type="match status" value="1"/>
</dbReference>
<feature type="compositionally biased region" description="Basic and acidic residues" evidence="4">
    <location>
        <begin position="70"/>
        <end position="98"/>
    </location>
</feature>
<dbReference type="PANTHER" id="PTHR24198:SF194">
    <property type="entry name" value="INVERSIN-A"/>
    <property type="match status" value="1"/>
</dbReference>
<evidence type="ECO:0000313" key="5">
    <source>
        <dbReference type="Proteomes" id="UP000095280"/>
    </source>
</evidence>
<feature type="repeat" description="ANK" evidence="3">
    <location>
        <begin position="332"/>
        <end position="364"/>
    </location>
</feature>
<feature type="repeat" description="ANK" evidence="3">
    <location>
        <begin position="664"/>
        <end position="696"/>
    </location>
</feature>
<dbReference type="Pfam" id="PF13637">
    <property type="entry name" value="Ank_4"/>
    <property type="match status" value="1"/>
</dbReference>
<feature type="compositionally biased region" description="Polar residues" evidence="4">
    <location>
        <begin position="10"/>
        <end position="27"/>
    </location>
</feature>
<dbReference type="Pfam" id="PF12796">
    <property type="entry name" value="Ank_2"/>
    <property type="match status" value="5"/>
</dbReference>
<feature type="repeat" description="ANK" evidence="3">
    <location>
        <begin position="697"/>
        <end position="729"/>
    </location>
</feature>
<feature type="compositionally biased region" description="Basic and acidic residues" evidence="4">
    <location>
        <begin position="159"/>
        <end position="172"/>
    </location>
</feature>
<feature type="compositionally biased region" description="Low complexity" evidence="4">
    <location>
        <begin position="181"/>
        <end position="194"/>
    </location>
</feature>
<dbReference type="Gene3D" id="1.10.1410.40">
    <property type="match status" value="1"/>
</dbReference>
<sequence>LAECRIPKKQLTQTGSRRPSAAQMASQSFATGAAAFVKWQLPPEFDAPVPNARRQQLKEEFRNNFGPETAGRRAAENSDKKAEQKPQSKATAKVEGKSSLKVALATQRFPELPGTTAGSSSASSHALARAQQLTKNASPAELRVVRRALRLMPDSQAKGSRDADSAEERRPGGETTAKLLSRTSENNSSDNNTEVHQAAQPRQPGKPLAVHQLARHEAAGVKSSEGNGADASACPSARAAASKPGALPHSPRPDQPEADVPYPTDEQFMRSILEGNLTVVDRYLEARNNLDVELPVLGEQFSPLHLTCSIGRLEVLKRLIEAQADIDLLDSDGCTPLYLAAQNGYYFLADLLIKAQADVNKVEGIRASPLYIASQEGHIGIVQLLIEAQADIDRCINKGVLVSPLHAASFGQHHEVVRALVKAEADANVANLVGISPLYIASQEGHLKVVELLLTAQIDLSSQDAKGCSPLYLASQNGHRRVVQALIAASADVNLSKHNGMSPSYVASQNGHHEVLNVLIKALADFDTQECTGTSPLHIASSRGHHRVVKALVEAQANVNSQDNSGVSCMLAATHRGHSEVVSLLIQSRADVNLRQVDNESPLYVACQIGHFKIAQALVDAKAELNVQQREGATPLFIAAQQGHLKVVNLLIREGAHVDTQTASGATPLFIACANGHDRVADSLIKAQADIDTMSNDGESPLFIASHQGHTKAVDLLIKAPADVDLIGGNWMSALHATAQVNELRVTKQLIRAQANVDIKSADGLTPLHLASYQGSAEVVTELIDAQADVDVTQANGITPLVFAAVQGHERVVKSLMEAGAESSLQQGQEVLLSVRLVEDKQSGQEAANSGAVAVAQQNNLLDEKWMPDSPTSQPQVDSCDLKSDEKAVLQKENELSMLLHRRLSQSGFTESRAKAQAAVADVLQDILRRRLRDNEVFVVGSYSESWGNNLSALDGTTDIESDIDVMRLISGRDYHIRGVCRCDLVEDEQVEYTNGHIFCPGFAFTLCFTTTRCNCKLNPSHSIESCRTAVGIRVEARRRPSGRASGLLLPPIAPLLPDRVVDSEVPESLLLSLEQALASTHCHVVHAAPQNQAGRQLRVSTTFLEKLLLRSLNTVQGQLFIILKYLVKKVISSKDSYNIQGLKAYHVKTTTFRMLETTPRERWRPENLISLTKKSLKILRDSVEKNAGHNNGEGKILDHFFLCDTALYLKGVEPKAAEEMKAFLETIARALTHLTENFDELVIQFMSTLRSINDGDMFYFHPFVVLPYMHAQNPSPKSNKIEYHEIYDVVREALMFLSDYDCSSKSHLGLLDLIGKLPDCARTARESLRVLACLKFGLQDAAADILIGCRLHKVRRGFSWPTEKPVSSSATELVWQHLCNSDSAWKFCFTLHQRPTYSFISRRMSECVIFQLENYYTNFSVNFDALLQCLRIELKVGIEEAHGWIRDVAVRADADAQELVTAALYCHDVELKRRLKERIQKVIDRTAVLRGWLLDAVRDWYGRPCSIDSIAAGSPSSEKETGSSNTS</sequence>
<dbReference type="Gene3D" id="1.25.40.20">
    <property type="entry name" value="Ankyrin repeat-containing domain"/>
    <property type="match status" value="4"/>
</dbReference>
<feature type="repeat" description="ANK" evidence="3">
    <location>
        <begin position="532"/>
        <end position="564"/>
    </location>
</feature>
<feature type="repeat" description="ANK" evidence="3">
    <location>
        <begin position="403"/>
        <end position="432"/>
    </location>
</feature>
<evidence type="ECO:0000256" key="3">
    <source>
        <dbReference type="PROSITE-ProRule" id="PRU00023"/>
    </source>
</evidence>